<dbReference type="Gene3D" id="3.40.250.10">
    <property type="entry name" value="Rhodanese-like domain"/>
    <property type="match status" value="1"/>
</dbReference>
<dbReference type="InterPro" id="IPR036873">
    <property type="entry name" value="Rhodanese-like_dom_sf"/>
</dbReference>
<dbReference type="EC" id="2.8.1.1" evidence="2"/>
<dbReference type="CDD" id="cd00158">
    <property type="entry name" value="RHOD"/>
    <property type="match status" value="1"/>
</dbReference>
<organism evidence="2">
    <name type="scientific">mine drainage metagenome</name>
    <dbReference type="NCBI Taxonomy" id="410659"/>
    <lineage>
        <taxon>unclassified sequences</taxon>
        <taxon>metagenomes</taxon>
        <taxon>ecological metagenomes</taxon>
    </lineage>
</organism>
<reference evidence="2" key="1">
    <citation type="submission" date="2016-10" db="EMBL/GenBank/DDBJ databases">
        <title>Sequence of Gallionella enrichment culture.</title>
        <authorList>
            <person name="Poehlein A."/>
            <person name="Muehling M."/>
            <person name="Daniel R."/>
        </authorList>
    </citation>
    <scope>NUCLEOTIDE SEQUENCE</scope>
</reference>
<sequence>MNLLARIFGGKPADPDDWVEAADLAALLKSKTPPVIVDVRGPGEFSGPVGHIASARNIPLNQFPNHIAKLVAEPRALVLVCHSDRRSAAAAKMLRRAGRTKVAVLRGGMMGWRT</sequence>
<dbReference type="GO" id="GO:0004792">
    <property type="term" value="F:thiosulfate-cyanide sulfurtransferase activity"/>
    <property type="evidence" value="ECO:0007669"/>
    <property type="project" value="UniProtKB-EC"/>
</dbReference>
<dbReference type="InterPro" id="IPR001763">
    <property type="entry name" value="Rhodanese-like_dom"/>
</dbReference>
<protein>
    <submittedName>
        <fullName evidence="2">Thiosulfate sulfurtransferase GlpE</fullName>
        <ecNumber evidence="2">2.8.1.1</ecNumber>
    </submittedName>
</protein>
<dbReference type="AlphaFoldDB" id="A0A1J5P808"/>
<proteinExistence type="predicted"/>
<comment type="caution">
    <text evidence="2">The sequence shown here is derived from an EMBL/GenBank/DDBJ whole genome shotgun (WGS) entry which is preliminary data.</text>
</comment>
<dbReference type="PANTHER" id="PTHR43031">
    <property type="entry name" value="FAD-DEPENDENT OXIDOREDUCTASE"/>
    <property type="match status" value="1"/>
</dbReference>
<dbReference type="InterPro" id="IPR050229">
    <property type="entry name" value="GlpE_sulfurtransferase"/>
</dbReference>
<name>A0A1J5P808_9ZZZZ</name>
<keyword evidence="2" id="KW-0808">Transferase</keyword>
<feature type="domain" description="Rhodanese" evidence="1">
    <location>
        <begin position="30"/>
        <end position="113"/>
    </location>
</feature>
<dbReference type="PANTHER" id="PTHR43031:SF18">
    <property type="entry name" value="RHODANESE-RELATED SULFURTRANSFERASES"/>
    <property type="match status" value="1"/>
</dbReference>
<evidence type="ECO:0000313" key="2">
    <source>
        <dbReference type="EMBL" id="OIQ63935.1"/>
    </source>
</evidence>
<gene>
    <name evidence="2" type="primary">glpE_29</name>
    <name evidence="2" type="ORF">GALL_545190</name>
</gene>
<dbReference type="PROSITE" id="PS50206">
    <property type="entry name" value="RHODANESE_3"/>
    <property type="match status" value="1"/>
</dbReference>
<accession>A0A1J5P808</accession>
<dbReference type="SUPFAM" id="SSF52821">
    <property type="entry name" value="Rhodanese/Cell cycle control phosphatase"/>
    <property type="match status" value="1"/>
</dbReference>
<evidence type="ECO:0000259" key="1">
    <source>
        <dbReference type="PROSITE" id="PS50206"/>
    </source>
</evidence>
<dbReference type="EMBL" id="MLJW01008557">
    <property type="protein sequence ID" value="OIQ63935.1"/>
    <property type="molecule type" value="Genomic_DNA"/>
</dbReference>
<dbReference type="SMART" id="SM00450">
    <property type="entry name" value="RHOD"/>
    <property type="match status" value="1"/>
</dbReference>
<dbReference type="Pfam" id="PF00581">
    <property type="entry name" value="Rhodanese"/>
    <property type="match status" value="1"/>
</dbReference>